<dbReference type="Proteomes" id="UP000292957">
    <property type="component" value="Unassembled WGS sequence"/>
</dbReference>
<name>A0A4Q9NVW0_9APHY</name>
<evidence type="ECO:0000313" key="1">
    <source>
        <dbReference type="EMBL" id="TBU33914.1"/>
    </source>
</evidence>
<proteinExistence type="predicted"/>
<dbReference type="AlphaFoldDB" id="A0A4Q9NVW0"/>
<reference evidence="1 3" key="1">
    <citation type="submission" date="2019-01" db="EMBL/GenBank/DDBJ databases">
        <title>Draft genome sequences of three monokaryotic isolates of the white-rot basidiomycete fungus Dichomitus squalens.</title>
        <authorList>
            <consortium name="DOE Joint Genome Institute"/>
            <person name="Lopez S.C."/>
            <person name="Andreopoulos B."/>
            <person name="Pangilinan J."/>
            <person name="Lipzen A."/>
            <person name="Riley R."/>
            <person name="Ahrendt S."/>
            <person name="Ng V."/>
            <person name="Barry K."/>
            <person name="Daum C."/>
            <person name="Grigoriev I.V."/>
            <person name="Hilden K.S."/>
            <person name="Makela M.R."/>
            <person name="de Vries R.P."/>
        </authorList>
    </citation>
    <scope>NUCLEOTIDE SEQUENCE [LARGE SCALE GENOMIC DNA]</scope>
    <source>
        <strain evidence="2 3">CBS 464.89</strain>
        <strain evidence="1">OM18370.1</strain>
    </source>
</reference>
<accession>A0A4Q9NVW0</accession>
<evidence type="ECO:0000313" key="2">
    <source>
        <dbReference type="EMBL" id="TBU56827.1"/>
    </source>
</evidence>
<protein>
    <submittedName>
        <fullName evidence="1">Uncharacterized protein</fullName>
    </submittedName>
</protein>
<dbReference type="EMBL" id="ML143390">
    <property type="protein sequence ID" value="TBU33914.1"/>
    <property type="molecule type" value="Genomic_DNA"/>
</dbReference>
<dbReference type="Proteomes" id="UP000292082">
    <property type="component" value="Unassembled WGS sequence"/>
</dbReference>
<keyword evidence="3" id="KW-1185">Reference proteome</keyword>
<sequence length="160" mass="18166">MHRILALRTWFVVVARHRSNQQVIRRPPCNGSSLSNVTTNLPLTPPGRSFQPSVVYLVSSLVLRSHEGCKVPSIPPGHLRLTRHAFPLSTVPVRRGYRHNHRMVLECYCIESERRRTCRYPASRLGAWCQNTKTVLTSRSSTQLMFSFDKAMLALGRATA</sequence>
<evidence type="ECO:0000313" key="3">
    <source>
        <dbReference type="Proteomes" id="UP000292082"/>
    </source>
</evidence>
<gene>
    <name evidence="2" type="ORF">BD310DRAFT_593791</name>
    <name evidence="1" type="ORF">BD311DRAFT_398813</name>
</gene>
<organism evidence="1">
    <name type="scientific">Dichomitus squalens</name>
    <dbReference type="NCBI Taxonomy" id="114155"/>
    <lineage>
        <taxon>Eukaryota</taxon>
        <taxon>Fungi</taxon>
        <taxon>Dikarya</taxon>
        <taxon>Basidiomycota</taxon>
        <taxon>Agaricomycotina</taxon>
        <taxon>Agaricomycetes</taxon>
        <taxon>Polyporales</taxon>
        <taxon>Polyporaceae</taxon>
        <taxon>Dichomitus</taxon>
    </lineage>
</organism>
<dbReference type="EMBL" id="ML145145">
    <property type="protein sequence ID" value="TBU56827.1"/>
    <property type="molecule type" value="Genomic_DNA"/>
</dbReference>